<proteinExistence type="inferred from homology"/>
<dbReference type="InterPro" id="IPR027477">
    <property type="entry name" value="Succ_DH/fumarate_Rdtase_cat_sf"/>
</dbReference>
<keyword evidence="3 4" id="KW-0560">Oxidoreductase</keyword>
<name>S3BVV6_OPHP1</name>
<dbReference type="OrthoDB" id="10254877at2759"/>
<comment type="similarity">
    <text evidence="4">Belongs to the FAD-dependent oxidoreductase 2 family. FRD/SDH subfamily.</text>
</comment>
<dbReference type="STRING" id="1262450.S3BVV6"/>
<organism evidence="6 7">
    <name type="scientific">Ophiostoma piceae (strain UAMH 11346)</name>
    <name type="common">Sap stain fungus</name>
    <dbReference type="NCBI Taxonomy" id="1262450"/>
    <lineage>
        <taxon>Eukaryota</taxon>
        <taxon>Fungi</taxon>
        <taxon>Dikarya</taxon>
        <taxon>Ascomycota</taxon>
        <taxon>Pezizomycotina</taxon>
        <taxon>Sordariomycetes</taxon>
        <taxon>Sordariomycetidae</taxon>
        <taxon>Ophiostomatales</taxon>
        <taxon>Ophiostomataceae</taxon>
        <taxon>Ophiostoma</taxon>
    </lineage>
</organism>
<dbReference type="eggNOG" id="KOG2404">
    <property type="taxonomic scope" value="Eukaryota"/>
</dbReference>
<dbReference type="Pfam" id="PF00890">
    <property type="entry name" value="FAD_binding_2"/>
    <property type="match status" value="1"/>
</dbReference>
<protein>
    <recommendedName>
        <fullName evidence="4">Fumarate reductase</fullName>
        <ecNumber evidence="4">1.3.1.6</ecNumber>
    </recommendedName>
</protein>
<dbReference type="PANTHER" id="PTHR43400">
    <property type="entry name" value="FUMARATE REDUCTASE"/>
    <property type="match status" value="1"/>
</dbReference>
<dbReference type="InterPro" id="IPR050315">
    <property type="entry name" value="FAD-oxidoreductase_2"/>
</dbReference>
<evidence type="ECO:0000313" key="6">
    <source>
        <dbReference type="EMBL" id="EPE04677.1"/>
    </source>
</evidence>
<dbReference type="InterPro" id="IPR036188">
    <property type="entry name" value="FAD/NAD-bd_sf"/>
</dbReference>
<evidence type="ECO:0000259" key="5">
    <source>
        <dbReference type="Pfam" id="PF00890"/>
    </source>
</evidence>
<dbReference type="OMA" id="MAWAHGA"/>
<reference evidence="6 7" key="1">
    <citation type="journal article" date="2013" name="BMC Genomics">
        <title>The genome and transcriptome of the pine saprophyte Ophiostoma piceae, and a comparison with the bark beetle-associated pine pathogen Grosmannia clavigera.</title>
        <authorList>
            <person name="Haridas S."/>
            <person name="Wang Y."/>
            <person name="Lim L."/>
            <person name="Massoumi Alamouti S."/>
            <person name="Jackman S."/>
            <person name="Docking R."/>
            <person name="Robertson G."/>
            <person name="Birol I."/>
            <person name="Bohlmann J."/>
            <person name="Breuil C."/>
        </authorList>
    </citation>
    <scope>NUCLEOTIDE SEQUENCE [LARGE SCALE GENOMIC DNA]</scope>
    <source>
        <strain evidence="6 7">UAMH 11346</strain>
    </source>
</reference>
<feature type="domain" description="FAD-dependent oxidoreductase 2 FAD-binding" evidence="5">
    <location>
        <begin position="46"/>
        <end position="509"/>
    </location>
</feature>
<dbReference type="InterPro" id="IPR010960">
    <property type="entry name" value="Flavocytochrome_c"/>
</dbReference>
<dbReference type="Gene3D" id="3.50.50.60">
    <property type="entry name" value="FAD/NAD(P)-binding domain"/>
    <property type="match status" value="1"/>
</dbReference>
<evidence type="ECO:0000313" key="7">
    <source>
        <dbReference type="Proteomes" id="UP000016923"/>
    </source>
</evidence>
<evidence type="ECO:0000256" key="1">
    <source>
        <dbReference type="ARBA" id="ARBA00022630"/>
    </source>
</evidence>
<dbReference type="Proteomes" id="UP000016923">
    <property type="component" value="Unassembled WGS sequence"/>
</dbReference>
<dbReference type="HOGENOM" id="CLU_011398_4_5_1"/>
<dbReference type="EC" id="1.3.1.6" evidence="4"/>
<dbReference type="AlphaFoldDB" id="S3BVV6"/>
<dbReference type="SUPFAM" id="SSF56425">
    <property type="entry name" value="Succinate dehydrogenase/fumarate reductase flavoprotein, catalytic domain"/>
    <property type="match status" value="1"/>
</dbReference>
<dbReference type="InterPro" id="IPR003953">
    <property type="entry name" value="FAD-dep_OxRdtase_2_FAD-bd"/>
</dbReference>
<keyword evidence="7" id="KW-1185">Reference proteome</keyword>
<dbReference type="SUPFAM" id="SSF51905">
    <property type="entry name" value="FAD/NAD(P)-binding domain"/>
    <property type="match status" value="1"/>
</dbReference>
<keyword evidence="1 4" id="KW-0285">Flavoprotein</keyword>
<keyword evidence="2 4" id="KW-0274">FAD</keyword>
<gene>
    <name evidence="6" type="ORF">F503_06226</name>
</gene>
<sequence>MRRFLCSLSFIRSLAVRTALIICVVFPWNLELIASMSALNQHTPTVIIVGSGLAGLSAASAALRSNVGAVVLLERATKPGGNSIKASSGISAAPTRFQALAQPPIQSLPDTMFFQDTVKSAGTRLSLVEPERTHREALISLLTQNSASALDFLADDIGVDLSLVAQLGGHSIRRTHRGSGKTPPGADIVTKILAQLRQDSRFELKTGCEVTRILTTHSAQLPIEHTVVTGVEYHPANHSAELSTIMGPVVFATGGFAGDARGMLAQYRPDLAGIPSTNDPRPGAHTLLTAIGAQLVDMDSVQIHPTGFVDPVNPACPLKFLAAEVLRGEGAILLRGGSRFVNELATREQISNVVMGINSSHHGNTPRQWDVQILLDPGTCDAAASHVSFYIWKGLLTRKRIIDLDDTTRQTIQHYSSIVAGNIQDPLGRKSFGHWSLHGDPGDNDREVCVGHVTPVTHFTMGGIVIDRAARVLSSSLASQVQRPIPGLWAAGEVAGGIHGDNRLGGSSLLECVVFGRMAGQGAAALACQDGDQAVAA</sequence>
<dbReference type="NCBIfam" id="TIGR01813">
    <property type="entry name" value="flavo_cyto_c"/>
    <property type="match status" value="1"/>
</dbReference>
<dbReference type="GO" id="GO:0010181">
    <property type="term" value="F:FMN binding"/>
    <property type="evidence" value="ECO:0007669"/>
    <property type="project" value="InterPro"/>
</dbReference>
<comment type="function">
    <text evidence="4">Irreversibly catalyzes the reduction of fumarate to succinate.</text>
</comment>
<evidence type="ECO:0000256" key="2">
    <source>
        <dbReference type="ARBA" id="ARBA00022827"/>
    </source>
</evidence>
<evidence type="ECO:0000256" key="4">
    <source>
        <dbReference type="RuleBase" id="RU366062"/>
    </source>
</evidence>
<comment type="cofactor">
    <cofactor evidence="4">
        <name>FAD</name>
        <dbReference type="ChEBI" id="CHEBI:57692"/>
    </cofactor>
    <text evidence="4">Binds 1 FAD per monomer.</text>
</comment>
<dbReference type="Gene3D" id="3.90.700.10">
    <property type="entry name" value="Succinate dehydrogenase/fumarate reductase flavoprotein, catalytic domain"/>
    <property type="match status" value="1"/>
</dbReference>
<dbReference type="PANTHER" id="PTHR43400:SF12">
    <property type="entry name" value="FUMARATE REDUCTASE"/>
    <property type="match status" value="1"/>
</dbReference>
<dbReference type="VEuPathDB" id="FungiDB:F503_06226"/>
<dbReference type="GO" id="GO:0016156">
    <property type="term" value="F:fumarate reductase (NADH) activity"/>
    <property type="evidence" value="ECO:0007669"/>
    <property type="project" value="UniProtKB-EC"/>
</dbReference>
<comment type="catalytic activity">
    <reaction evidence="4">
        <text>succinate + NAD(+) = fumarate + NADH + H(+)</text>
        <dbReference type="Rhea" id="RHEA:18281"/>
        <dbReference type="ChEBI" id="CHEBI:15378"/>
        <dbReference type="ChEBI" id="CHEBI:29806"/>
        <dbReference type="ChEBI" id="CHEBI:30031"/>
        <dbReference type="ChEBI" id="CHEBI:57540"/>
        <dbReference type="ChEBI" id="CHEBI:57945"/>
        <dbReference type="EC" id="1.3.1.6"/>
    </reaction>
</comment>
<evidence type="ECO:0000256" key="3">
    <source>
        <dbReference type="ARBA" id="ARBA00023002"/>
    </source>
</evidence>
<dbReference type="EMBL" id="KE148159">
    <property type="protein sequence ID" value="EPE04677.1"/>
    <property type="molecule type" value="Genomic_DNA"/>
</dbReference>
<accession>S3BVV6</accession>